<dbReference type="PANTHER" id="PTHR47354">
    <property type="entry name" value="NADH OXIDOREDUCTASE HCR"/>
    <property type="match status" value="1"/>
</dbReference>
<reference evidence="9 10" key="1">
    <citation type="submission" date="2017-03" db="EMBL/GenBank/DDBJ databases">
        <authorList>
            <person name="Afonso C.L."/>
            <person name="Miller P.J."/>
            <person name="Scott M.A."/>
            <person name="Spackman E."/>
            <person name="Goraichik I."/>
            <person name="Dimitrov K.M."/>
            <person name="Suarez D.L."/>
            <person name="Swayne D.E."/>
        </authorList>
    </citation>
    <scope>NUCLEOTIDE SEQUENCE [LARGE SCALE GENOMIC DNA]</scope>
    <source>
        <strain evidence="9 10">CECT 7450</strain>
    </source>
</reference>
<dbReference type="CDD" id="cd06185">
    <property type="entry name" value="PDR_like"/>
    <property type="match status" value="1"/>
</dbReference>
<dbReference type="PRINTS" id="PR00409">
    <property type="entry name" value="PHDIOXRDTASE"/>
</dbReference>
<proteinExistence type="predicted"/>
<evidence type="ECO:0000313" key="10">
    <source>
        <dbReference type="Proteomes" id="UP000193061"/>
    </source>
</evidence>
<dbReference type="GO" id="GO:0051537">
    <property type="term" value="F:2 iron, 2 sulfur cluster binding"/>
    <property type="evidence" value="ECO:0007669"/>
    <property type="project" value="UniProtKB-KW"/>
</dbReference>
<feature type="domain" description="FAD-binding FR-type" evidence="8">
    <location>
        <begin position="3"/>
        <end position="105"/>
    </location>
</feature>
<accession>A0A1X7A757</accession>
<dbReference type="Gene3D" id="3.40.50.80">
    <property type="entry name" value="Nucleotide-binding domain of ferredoxin-NADP reductase (FNR) module"/>
    <property type="match status" value="1"/>
</dbReference>
<keyword evidence="9" id="KW-0223">Dioxygenase</keyword>
<dbReference type="Pfam" id="PF00175">
    <property type="entry name" value="NAD_binding_1"/>
    <property type="match status" value="1"/>
</dbReference>
<dbReference type="InterPro" id="IPR001433">
    <property type="entry name" value="OxRdtase_FAD/NAD-bd"/>
</dbReference>
<dbReference type="InterPro" id="IPR001041">
    <property type="entry name" value="2Fe-2S_ferredoxin-type"/>
</dbReference>
<dbReference type="InterPro" id="IPR036010">
    <property type="entry name" value="2Fe-2S_ferredoxin-like_sf"/>
</dbReference>
<dbReference type="InterPro" id="IPR017927">
    <property type="entry name" value="FAD-bd_FR_type"/>
</dbReference>
<evidence type="ECO:0000256" key="1">
    <source>
        <dbReference type="ARBA" id="ARBA00022630"/>
    </source>
</evidence>
<dbReference type="InterPro" id="IPR006058">
    <property type="entry name" value="2Fe2S_fd_BS"/>
</dbReference>
<evidence type="ECO:0000259" key="8">
    <source>
        <dbReference type="PROSITE" id="PS51384"/>
    </source>
</evidence>
<sequence length="321" mass="34948">MMQPLLNDVIIAARSEQTENIVSFELQREDGSALPAFSAGSHIDVVLPGEVIRQYSLWNDPSETHRYCLGVLNEPNGRGGSTAMHGMKQGAKLQISAPRNNFELDPVARRSMLFAGGIGITPILSMAQALHDQGAEFELHYCARAPERMAFRDVLEAAPFSDRVQFHFDNGPKAQKLDLDILTKAPDAGTHLYVCGPTGFMDAVLGSAKEAWLAASLHREYFSADAVESDGEDRAFKIQLNSTGDVLDVPADKSIVEVLAEVGIEIPVSCEQGICGTCLTPVLQGTPDHKDLVLTEEEHEDNDQMTLCCSRALTDLLVLDL</sequence>
<evidence type="ECO:0000313" key="9">
    <source>
        <dbReference type="EMBL" id="SLN70678.1"/>
    </source>
</evidence>
<dbReference type="Proteomes" id="UP000193061">
    <property type="component" value="Unassembled WGS sequence"/>
</dbReference>
<evidence type="ECO:0000256" key="5">
    <source>
        <dbReference type="ARBA" id="ARBA00023004"/>
    </source>
</evidence>
<evidence type="ECO:0000259" key="7">
    <source>
        <dbReference type="PROSITE" id="PS51085"/>
    </source>
</evidence>
<dbReference type="InterPro" id="IPR050415">
    <property type="entry name" value="MRET"/>
</dbReference>
<dbReference type="AlphaFoldDB" id="A0A1X7A757"/>
<gene>
    <name evidence="9" type="primary">pht2</name>
    <name evidence="9" type="ORF">ROA7450_03846</name>
</gene>
<protein>
    <submittedName>
        <fullName evidence="9">Phthalate 4,5-dioxygenase oxygenase reductase subunit</fullName>
        <ecNumber evidence="9">1.14.12.7</ecNumber>
    </submittedName>
</protein>
<dbReference type="PROSITE" id="PS51085">
    <property type="entry name" value="2FE2S_FER_2"/>
    <property type="match status" value="1"/>
</dbReference>
<keyword evidence="6" id="KW-0411">Iron-sulfur</keyword>
<keyword evidence="2" id="KW-0001">2Fe-2S</keyword>
<organism evidence="9 10">
    <name type="scientific">Roseovarius albus</name>
    <dbReference type="NCBI Taxonomy" id="1247867"/>
    <lineage>
        <taxon>Bacteria</taxon>
        <taxon>Pseudomonadati</taxon>
        <taxon>Pseudomonadota</taxon>
        <taxon>Alphaproteobacteria</taxon>
        <taxon>Rhodobacterales</taxon>
        <taxon>Roseobacteraceae</taxon>
        <taxon>Roseovarius</taxon>
    </lineage>
</organism>
<dbReference type="InterPro" id="IPR012675">
    <property type="entry name" value="Beta-grasp_dom_sf"/>
</dbReference>
<dbReference type="SUPFAM" id="SSF52343">
    <property type="entry name" value="Ferredoxin reductase-like, C-terminal NADP-linked domain"/>
    <property type="match status" value="1"/>
</dbReference>
<keyword evidence="5" id="KW-0408">Iron</keyword>
<dbReference type="InterPro" id="IPR039261">
    <property type="entry name" value="FNR_nucleotide-bd"/>
</dbReference>
<name>A0A1X7A757_9RHOB</name>
<dbReference type="Pfam" id="PF00111">
    <property type="entry name" value="Fer2"/>
    <property type="match status" value="1"/>
</dbReference>
<evidence type="ECO:0000256" key="4">
    <source>
        <dbReference type="ARBA" id="ARBA00023002"/>
    </source>
</evidence>
<dbReference type="SUPFAM" id="SSF63380">
    <property type="entry name" value="Riboflavin synthase domain-like"/>
    <property type="match status" value="1"/>
</dbReference>
<evidence type="ECO:0000256" key="3">
    <source>
        <dbReference type="ARBA" id="ARBA00022723"/>
    </source>
</evidence>
<dbReference type="InterPro" id="IPR017938">
    <property type="entry name" value="Riboflavin_synthase-like_b-brl"/>
</dbReference>
<feature type="domain" description="2Fe-2S ferredoxin-type" evidence="7">
    <location>
        <begin position="236"/>
        <end position="321"/>
    </location>
</feature>
<evidence type="ECO:0000256" key="2">
    <source>
        <dbReference type="ARBA" id="ARBA00022714"/>
    </source>
</evidence>
<dbReference type="Gene3D" id="3.10.20.30">
    <property type="match status" value="1"/>
</dbReference>
<dbReference type="CDD" id="cd00207">
    <property type="entry name" value="fer2"/>
    <property type="match status" value="1"/>
</dbReference>
<dbReference type="RefSeq" id="WP_234999596.1">
    <property type="nucleotide sequence ID" value="NZ_FWFX01000017.1"/>
</dbReference>
<dbReference type="Gene3D" id="2.40.30.10">
    <property type="entry name" value="Translation factors"/>
    <property type="match status" value="1"/>
</dbReference>
<dbReference type="GO" id="GO:0018620">
    <property type="term" value="F:phthalate 4,5-dioxygenase activity"/>
    <property type="evidence" value="ECO:0007669"/>
    <property type="project" value="UniProtKB-EC"/>
</dbReference>
<dbReference type="SUPFAM" id="SSF54292">
    <property type="entry name" value="2Fe-2S ferredoxin-like"/>
    <property type="match status" value="1"/>
</dbReference>
<evidence type="ECO:0000256" key="6">
    <source>
        <dbReference type="ARBA" id="ARBA00023014"/>
    </source>
</evidence>
<dbReference type="PROSITE" id="PS51384">
    <property type="entry name" value="FAD_FR"/>
    <property type="match status" value="1"/>
</dbReference>
<dbReference type="PANTHER" id="PTHR47354:SF1">
    <property type="entry name" value="CARNITINE MONOOXYGENASE REDUCTASE SUBUNIT"/>
    <property type="match status" value="1"/>
</dbReference>
<keyword evidence="1" id="KW-0285">Flavoprotein</keyword>
<dbReference type="EMBL" id="FWFX01000017">
    <property type="protein sequence ID" value="SLN70678.1"/>
    <property type="molecule type" value="Genomic_DNA"/>
</dbReference>
<dbReference type="GO" id="GO:0046872">
    <property type="term" value="F:metal ion binding"/>
    <property type="evidence" value="ECO:0007669"/>
    <property type="project" value="UniProtKB-KW"/>
</dbReference>
<keyword evidence="3" id="KW-0479">Metal-binding</keyword>
<keyword evidence="4 9" id="KW-0560">Oxidoreductase</keyword>
<dbReference type="PROSITE" id="PS00197">
    <property type="entry name" value="2FE2S_FER_1"/>
    <property type="match status" value="1"/>
</dbReference>
<keyword evidence="10" id="KW-1185">Reference proteome</keyword>
<dbReference type="EC" id="1.14.12.7" evidence="9"/>